<dbReference type="Gene3D" id="3.40.50.1100">
    <property type="match status" value="2"/>
</dbReference>
<reference evidence="11 12" key="1">
    <citation type="journal article" date="2018" name="Nat. Ecol. Evol.">
        <title>Shark genomes provide insights into elasmobranch evolution and the origin of vertebrates.</title>
        <authorList>
            <person name="Hara Y"/>
            <person name="Yamaguchi K"/>
            <person name="Onimaru K"/>
            <person name="Kadota M"/>
            <person name="Koyanagi M"/>
            <person name="Keeley SD"/>
            <person name="Tatsumi K"/>
            <person name="Tanaka K"/>
            <person name="Motone F"/>
            <person name="Kageyama Y"/>
            <person name="Nozu R"/>
            <person name="Adachi N"/>
            <person name="Nishimura O"/>
            <person name="Nakagawa R"/>
            <person name="Tanegashima C"/>
            <person name="Kiyatake I"/>
            <person name="Matsumoto R"/>
            <person name="Murakumo K"/>
            <person name="Nishida K"/>
            <person name="Terakita A"/>
            <person name="Kuratani S"/>
            <person name="Sato K"/>
            <person name="Hyodo S Kuraku.S."/>
        </authorList>
    </citation>
    <scope>NUCLEOTIDE SEQUENCE [LARGE SCALE GENOMIC DNA]</scope>
</reference>
<dbReference type="CDD" id="cd01562">
    <property type="entry name" value="Thr-dehyd"/>
    <property type="match status" value="1"/>
</dbReference>
<dbReference type="STRING" id="137246.A0A401RT17"/>
<comment type="caution">
    <text evidence="11">The sequence shown here is derived from an EMBL/GenBank/DDBJ whole genome shotgun (WGS) entry which is preliminary data.</text>
</comment>
<comment type="cofactor">
    <cofactor evidence="1">
        <name>Ca(2+)</name>
        <dbReference type="ChEBI" id="CHEBI:29108"/>
    </cofactor>
</comment>
<dbReference type="GO" id="GO:0003941">
    <property type="term" value="F:L-serine ammonia-lyase activity"/>
    <property type="evidence" value="ECO:0007669"/>
    <property type="project" value="UniProtKB-EC"/>
</dbReference>
<dbReference type="PANTHER" id="PTHR43050">
    <property type="entry name" value="SERINE / THREONINE RACEMASE FAMILY MEMBER"/>
    <property type="match status" value="1"/>
</dbReference>
<accession>A0A401RT17</accession>
<dbReference type="AlphaFoldDB" id="A0A401RT17"/>
<dbReference type="SUPFAM" id="SSF53686">
    <property type="entry name" value="Tryptophan synthase beta subunit-like PLP-dependent enzymes"/>
    <property type="match status" value="1"/>
</dbReference>
<dbReference type="FunFam" id="3.40.50.1100:FF:000095">
    <property type="entry name" value="serine racemase isoform X2"/>
    <property type="match status" value="1"/>
</dbReference>
<dbReference type="OrthoDB" id="4418812at2759"/>
<comment type="catalytic activity">
    <reaction evidence="9">
        <text>L-serine = pyruvate + NH4(+)</text>
        <dbReference type="Rhea" id="RHEA:19169"/>
        <dbReference type="ChEBI" id="CHEBI:15361"/>
        <dbReference type="ChEBI" id="CHEBI:28938"/>
        <dbReference type="ChEBI" id="CHEBI:33384"/>
        <dbReference type="EC" id="4.3.1.17"/>
    </reaction>
</comment>
<dbReference type="GO" id="GO:0030170">
    <property type="term" value="F:pyridoxal phosphate binding"/>
    <property type="evidence" value="ECO:0007669"/>
    <property type="project" value="InterPro"/>
</dbReference>
<dbReference type="OMA" id="LIHPFDH"/>
<dbReference type="EC" id="4.3.1.17" evidence="6"/>
<feature type="domain" description="Tryptophan synthase beta chain-like PALP" evidence="10">
    <location>
        <begin position="21"/>
        <end position="315"/>
    </location>
</feature>
<dbReference type="PANTHER" id="PTHR43050:SF1">
    <property type="entry name" value="SERINE RACEMASE"/>
    <property type="match status" value="1"/>
</dbReference>
<dbReference type="GO" id="GO:0018114">
    <property type="term" value="F:threonine racemase activity"/>
    <property type="evidence" value="ECO:0007669"/>
    <property type="project" value="TreeGrafter"/>
</dbReference>
<evidence type="ECO:0000256" key="8">
    <source>
        <dbReference type="ARBA" id="ARBA00022898"/>
    </source>
</evidence>
<sequence length="330" mass="35762">MQSQYCVSLASIQKAHRVIHDLVHQTPVLTNSTLDKRAERKIFLKCELFQKTGSFKIRGALNAVASLSERRQNGKEVPAVVTHSSGNHGQALALAAQMQGIPSYVVVPRNAPACKKAAILEYGAHIVECEPSDQSRMETVSKVIAETKGIQIHSNQDPLVIAGQGTIGLEILQQVPDVQAVVVPVGGGGMVSGITVAIKTQRPQVKVYAAEPEKADDCYQSKQSGCLTPNRYAPVTIADGVKTSIGEKTWPIIRDLVDDVFTVSEEEIKRATRLMWERAKLVIEPTAGVGIAVVLSPRFRNLPGNLRNVCVVLCGGNVDLDSLEWLKVTE</sequence>
<keyword evidence="7" id="KW-0460">Magnesium</keyword>
<organism evidence="11 12">
    <name type="scientific">Chiloscyllium punctatum</name>
    <name type="common">Brownbanded bambooshark</name>
    <name type="synonym">Hemiscyllium punctatum</name>
    <dbReference type="NCBI Taxonomy" id="137246"/>
    <lineage>
        <taxon>Eukaryota</taxon>
        <taxon>Metazoa</taxon>
        <taxon>Chordata</taxon>
        <taxon>Craniata</taxon>
        <taxon>Vertebrata</taxon>
        <taxon>Chondrichthyes</taxon>
        <taxon>Elasmobranchii</taxon>
        <taxon>Galeomorphii</taxon>
        <taxon>Galeoidea</taxon>
        <taxon>Orectolobiformes</taxon>
        <taxon>Hemiscylliidae</taxon>
        <taxon>Chiloscyllium</taxon>
    </lineage>
</organism>
<dbReference type="GO" id="GO:0070179">
    <property type="term" value="P:D-serine biosynthetic process"/>
    <property type="evidence" value="ECO:0007669"/>
    <property type="project" value="TreeGrafter"/>
</dbReference>
<keyword evidence="12" id="KW-1185">Reference proteome</keyword>
<evidence type="ECO:0000313" key="12">
    <source>
        <dbReference type="Proteomes" id="UP000287033"/>
    </source>
</evidence>
<evidence type="ECO:0000256" key="1">
    <source>
        <dbReference type="ARBA" id="ARBA00001913"/>
    </source>
</evidence>
<name>A0A401RT17_CHIPU</name>
<evidence type="ECO:0000256" key="6">
    <source>
        <dbReference type="ARBA" id="ARBA00012093"/>
    </source>
</evidence>
<comment type="cofactor">
    <cofactor evidence="3">
        <name>Mn(2+)</name>
        <dbReference type="ChEBI" id="CHEBI:29035"/>
    </cofactor>
</comment>
<evidence type="ECO:0000313" key="11">
    <source>
        <dbReference type="EMBL" id="GCC21278.1"/>
    </source>
</evidence>
<evidence type="ECO:0000256" key="4">
    <source>
        <dbReference type="ARBA" id="ARBA00001946"/>
    </source>
</evidence>
<evidence type="ECO:0000256" key="2">
    <source>
        <dbReference type="ARBA" id="ARBA00001933"/>
    </source>
</evidence>
<dbReference type="GO" id="GO:0000287">
    <property type="term" value="F:magnesium ion binding"/>
    <property type="evidence" value="ECO:0007669"/>
    <property type="project" value="TreeGrafter"/>
</dbReference>
<proteinExistence type="inferred from homology"/>
<dbReference type="EMBL" id="BEZZ01002147">
    <property type="protein sequence ID" value="GCC21278.1"/>
    <property type="molecule type" value="Genomic_DNA"/>
</dbReference>
<dbReference type="InterPro" id="IPR036052">
    <property type="entry name" value="TrpB-like_PALP_sf"/>
</dbReference>
<dbReference type="GO" id="GO:0030378">
    <property type="term" value="F:serine racemase activity"/>
    <property type="evidence" value="ECO:0007669"/>
    <property type="project" value="TreeGrafter"/>
</dbReference>
<gene>
    <name evidence="11" type="ORF">chiPu_0019745</name>
</gene>
<keyword evidence="8" id="KW-0663">Pyridoxal phosphate</keyword>
<evidence type="ECO:0000256" key="3">
    <source>
        <dbReference type="ARBA" id="ARBA00001936"/>
    </source>
</evidence>
<comment type="cofactor">
    <cofactor evidence="2">
        <name>pyridoxal 5'-phosphate</name>
        <dbReference type="ChEBI" id="CHEBI:597326"/>
    </cofactor>
</comment>
<dbReference type="Proteomes" id="UP000287033">
    <property type="component" value="Unassembled WGS sequence"/>
</dbReference>
<comment type="similarity">
    <text evidence="5">Belongs to the serine/threonine dehydratase family.</text>
</comment>
<dbReference type="PROSITE" id="PS00165">
    <property type="entry name" value="DEHYDRATASE_SER_THR"/>
    <property type="match status" value="1"/>
</dbReference>
<evidence type="ECO:0000259" key="10">
    <source>
        <dbReference type="Pfam" id="PF00291"/>
    </source>
</evidence>
<evidence type="ECO:0000256" key="5">
    <source>
        <dbReference type="ARBA" id="ARBA00010869"/>
    </source>
</evidence>
<dbReference type="GO" id="GO:0005524">
    <property type="term" value="F:ATP binding"/>
    <property type="evidence" value="ECO:0007669"/>
    <property type="project" value="TreeGrafter"/>
</dbReference>
<evidence type="ECO:0000256" key="7">
    <source>
        <dbReference type="ARBA" id="ARBA00022842"/>
    </source>
</evidence>
<evidence type="ECO:0000256" key="9">
    <source>
        <dbReference type="ARBA" id="ARBA00049406"/>
    </source>
</evidence>
<dbReference type="Pfam" id="PF00291">
    <property type="entry name" value="PALP"/>
    <property type="match status" value="1"/>
</dbReference>
<dbReference type="InterPro" id="IPR000634">
    <property type="entry name" value="Ser/Thr_deHydtase_PyrdxlP-BS"/>
</dbReference>
<comment type="cofactor">
    <cofactor evidence="4">
        <name>Mg(2+)</name>
        <dbReference type="ChEBI" id="CHEBI:18420"/>
    </cofactor>
</comment>
<protein>
    <recommendedName>
        <fullName evidence="6">L-serine ammonia-lyase</fullName>
        <ecNumber evidence="6">4.3.1.17</ecNumber>
    </recommendedName>
</protein>
<dbReference type="InterPro" id="IPR001926">
    <property type="entry name" value="TrpB-like_PALP"/>
</dbReference>